<feature type="region of interest" description="Disordered" evidence="1">
    <location>
        <begin position="1"/>
        <end position="110"/>
    </location>
</feature>
<keyword evidence="3" id="KW-1185">Reference proteome</keyword>
<proteinExistence type="predicted"/>
<accession>A0A9P6A8L5</accession>
<gene>
    <name evidence="2" type="ORF">BDN71DRAFT_1437648</name>
</gene>
<dbReference type="Proteomes" id="UP000807025">
    <property type="component" value="Unassembled WGS sequence"/>
</dbReference>
<organism evidence="2 3">
    <name type="scientific">Pleurotus eryngii</name>
    <name type="common">Boletus of the steppes</name>
    <dbReference type="NCBI Taxonomy" id="5323"/>
    <lineage>
        <taxon>Eukaryota</taxon>
        <taxon>Fungi</taxon>
        <taxon>Dikarya</taxon>
        <taxon>Basidiomycota</taxon>
        <taxon>Agaricomycotina</taxon>
        <taxon>Agaricomycetes</taxon>
        <taxon>Agaricomycetidae</taxon>
        <taxon>Agaricales</taxon>
        <taxon>Pleurotineae</taxon>
        <taxon>Pleurotaceae</taxon>
        <taxon>Pleurotus</taxon>
    </lineage>
</organism>
<feature type="compositionally biased region" description="Polar residues" evidence="1">
    <location>
        <begin position="10"/>
        <end position="28"/>
    </location>
</feature>
<evidence type="ECO:0000313" key="2">
    <source>
        <dbReference type="EMBL" id="KAF9502160.1"/>
    </source>
</evidence>
<dbReference type="EMBL" id="MU154521">
    <property type="protein sequence ID" value="KAF9502160.1"/>
    <property type="molecule type" value="Genomic_DNA"/>
</dbReference>
<dbReference type="AlphaFoldDB" id="A0A9P6A8L5"/>
<reference evidence="2" key="1">
    <citation type="submission" date="2020-11" db="EMBL/GenBank/DDBJ databases">
        <authorList>
            <consortium name="DOE Joint Genome Institute"/>
            <person name="Ahrendt S."/>
            <person name="Riley R."/>
            <person name="Andreopoulos W."/>
            <person name="Labutti K."/>
            <person name="Pangilinan J."/>
            <person name="Ruiz-Duenas F.J."/>
            <person name="Barrasa J.M."/>
            <person name="Sanchez-Garcia M."/>
            <person name="Camarero S."/>
            <person name="Miyauchi S."/>
            <person name="Serrano A."/>
            <person name="Linde D."/>
            <person name="Babiker R."/>
            <person name="Drula E."/>
            <person name="Ayuso-Fernandez I."/>
            <person name="Pacheco R."/>
            <person name="Padilla G."/>
            <person name="Ferreira P."/>
            <person name="Barriuso J."/>
            <person name="Kellner H."/>
            <person name="Castanera R."/>
            <person name="Alfaro M."/>
            <person name="Ramirez L."/>
            <person name="Pisabarro A.G."/>
            <person name="Kuo A."/>
            <person name="Tritt A."/>
            <person name="Lipzen A."/>
            <person name="He G."/>
            <person name="Yan M."/>
            <person name="Ng V."/>
            <person name="Cullen D."/>
            <person name="Martin F."/>
            <person name="Rosso M.-N."/>
            <person name="Henrissat B."/>
            <person name="Hibbett D."/>
            <person name="Martinez A.T."/>
            <person name="Grigoriev I.V."/>
        </authorList>
    </citation>
    <scope>NUCLEOTIDE SEQUENCE</scope>
    <source>
        <strain evidence="2">ATCC 90797</strain>
    </source>
</reference>
<sequence>MRPSTRRTQRTQASNPTEIRIPTSTQFPALNLAVDSSPWGEVSSRRGHGTEVGSPSGSPGDVRSSQDHHDLKQPLSATEASSQPPSPLSTFAKVDNRVDPAPVTAQNVQK</sequence>
<evidence type="ECO:0000256" key="1">
    <source>
        <dbReference type="SAM" id="MobiDB-lite"/>
    </source>
</evidence>
<evidence type="ECO:0000313" key="3">
    <source>
        <dbReference type="Proteomes" id="UP000807025"/>
    </source>
</evidence>
<comment type="caution">
    <text evidence="2">The sequence shown here is derived from an EMBL/GenBank/DDBJ whole genome shotgun (WGS) entry which is preliminary data.</text>
</comment>
<name>A0A9P6A8L5_PLEER</name>
<protein>
    <submittedName>
        <fullName evidence="2">Uncharacterized protein</fullName>
    </submittedName>
</protein>